<dbReference type="VEuPathDB" id="VectorBase:LDEU001122"/>
<feature type="domain" description="BHLH" evidence="9">
    <location>
        <begin position="109"/>
        <end position="161"/>
    </location>
</feature>
<name>A0A443STS9_9ACAR</name>
<evidence type="ECO:0000256" key="1">
    <source>
        <dbReference type="ARBA" id="ARBA00022473"/>
    </source>
</evidence>
<feature type="region of interest" description="Disordered" evidence="8">
    <location>
        <begin position="208"/>
        <end position="228"/>
    </location>
</feature>
<dbReference type="SMART" id="SM00353">
    <property type="entry name" value="HLH"/>
    <property type="match status" value="1"/>
</dbReference>
<keyword evidence="1" id="KW-0217">Developmental protein</keyword>
<dbReference type="PROSITE" id="PS50888">
    <property type="entry name" value="BHLH"/>
    <property type="match status" value="1"/>
</dbReference>
<dbReference type="Pfam" id="PF00010">
    <property type="entry name" value="HLH"/>
    <property type="match status" value="1"/>
</dbReference>
<keyword evidence="5" id="KW-0238">DNA-binding</keyword>
<dbReference type="InterPro" id="IPR050359">
    <property type="entry name" value="bHLH_transcription_factors"/>
</dbReference>
<keyword evidence="3" id="KW-0524">Neurogenesis</keyword>
<dbReference type="CDD" id="cd11428">
    <property type="entry name" value="bHLH_TS_NGN"/>
    <property type="match status" value="1"/>
</dbReference>
<feature type="compositionally biased region" description="Low complexity" evidence="8">
    <location>
        <begin position="73"/>
        <end position="83"/>
    </location>
</feature>
<dbReference type="AlphaFoldDB" id="A0A443STS9"/>
<dbReference type="PANTHER" id="PTHR19290:SF163">
    <property type="entry name" value="BASIC HELIX-LOOP-HELIX NEURAL TRANSCRIPTION FACTOR TAP"/>
    <property type="match status" value="1"/>
</dbReference>
<evidence type="ECO:0000256" key="2">
    <source>
        <dbReference type="ARBA" id="ARBA00022782"/>
    </source>
</evidence>
<dbReference type="GO" id="GO:0005634">
    <property type="term" value="C:nucleus"/>
    <property type="evidence" value="ECO:0007669"/>
    <property type="project" value="TreeGrafter"/>
</dbReference>
<proteinExistence type="predicted"/>
<evidence type="ECO:0000256" key="3">
    <source>
        <dbReference type="ARBA" id="ARBA00022902"/>
    </source>
</evidence>
<evidence type="ECO:0000256" key="6">
    <source>
        <dbReference type="ARBA" id="ARBA00023163"/>
    </source>
</evidence>
<evidence type="ECO:0000256" key="5">
    <source>
        <dbReference type="ARBA" id="ARBA00023125"/>
    </source>
</evidence>
<evidence type="ECO:0000256" key="8">
    <source>
        <dbReference type="SAM" id="MobiDB-lite"/>
    </source>
</evidence>
<dbReference type="GO" id="GO:0061564">
    <property type="term" value="P:axon development"/>
    <property type="evidence" value="ECO:0007669"/>
    <property type="project" value="TreeGrafter"/>
</dbReference>
<protein>
    <submittedName>
        <fullName evidence="10">Neurogenin-1-like protein</fullName>
    </submittedName>
</protein>
<dbReference type="GO" id="GO:0007423">
    <property type="term" value="P:sensory organ development"/>
    <property type="evidence" value="ECO:0007669"/>
    <property type="project" value="TreeGrafter"/>
</dbReference>
<dbReference type="Gene3D" id="4.10.280.10">
    <property type="entry name" value="Helix-loop-helix DNA-binding domain"/>
    <property type="match status" value="1"/>
</dbReference>
<dbReference type="GO" id="GO:0045944">
    <property type="term" value="P:positive regulation of transcription by RNA polymerase II"/>
    <property type="evidence" value="ECO:0007669"/>
    <property type="project" value="TreeGrafter"/>
</dbReference>
<keyword evidence="2" id="KW-0221">Differentiation</keyword>
<dbReference type="FunFam" id="4.10.280.10:FF:000006">
    <property type="entry name" value="Neurogenic differentiation factor"/>
    <property type="match status" value="1"/>
</dbReference>
<accession>A0A443STS9</accession>
<evidence type="ECO:0000256" key="4">
    <source>
        <dbReference type="ARBA" id="ARBA00023015"/>
    </source>
</evidence>
<comment type="caution">
    <text evidence="10">The sequence shown here is derived from an EMBL/GenBank/DDBJ whole genome shotgun (WGS) entry which is preliminary data.</text>
</comment>
<keyword evidence="6" id="KW-0804">Transcription</keyword>
<sequence length="228" mass="25889">MSAQSLRSSGESYKQQTKDFSDYFRCESSSNCVDSDFDDHNNLSFTSTDENDTGDSQSFWQKTKLLSIDNSSKENSSNSSKNNTTGAQKSKTRRCRPRSPNSVQRIRRNRRVKANDRERNRMHGLNKALERLRKILPTYSEDTKLTKIETLRFAHNYIWALSETLRLCDDSKEASDVNDTIPTIPVENSGNSVKFSFAPITANKSVTDSSFSKTSADTFWSSNSSHSY</sequence>
<keyword evidence="11" id="KW-1185">Reference proteome</keyword>
<feature type="region of interest" description="Disordered" evidence="8">
    <location>
        <begin position="70"/>
        <end position="119"/>
    </location>
</feature>
<dbReference type="InterPro" id="IPR011598">
    <property type="entry name" value="bHLH_dom"/>
</dbReference>
<evidence type="ECO:0000256" key="7">
    <source>
        <dbReference type="ARBA" id="ARBA00023242"/>
    </source>
</evidence>
<dbReference type="GO" id="GO:0070888">
    <property type="term" value="F:E-box binding"/>
    <property type="evidence" value="ECO:0007669"/>
    <property type="project" value="TreeGrafter"/>
</dbReference>
<evidence type="ECO:0000313" key="11">
    <source>
        <dbReference type="Proteomes" id="UP000288716"/>
    </source>
</evidence>
<evidence type="ECO:0000259" key="9">
    <source>
        <dbReference type="PROSITE" id="PS50888"/>
    </source>
</evidence>
<dbReference type="PANTHER" id="PTHR19290">
    <property type="entry name" value="BASIC HELIX-LOOP-HELIX PROTEIN NEUROGENIN-RELATED"/>
    <property type="match status" value="1"/>
</dbReference>
<dbReference type="SUPFAM" id="SSF47459">
    <property type="entry name" value="HLH, helix-loop-helix DNA-binding domain"/>
    <property type="match status" value="1"/>
</dbReference>
<keyword evidence="7" id="KW-0539">Nucleus</keyword>
<dbReference type="GO" id="GO:0000981">
    <property type="term" value="F:DNA-binding transcription factor activity, RNA polymerase II-specific"/>
    <property type="evidence" value="ECO:0007669"/>
    <property type="project" value="TreeGrafter"/>
</dbReference>
<dbReference type="OrthoDB" id="5969565at2759"/>
<gene>
    <name evidence="10" type="ORF">B4U80_03364</name>
</gene>
<dbReference type="EMBL" id="NCKV01000334">
    <property type="protein sequence ID" value="RWS30917.1"/>
    <property type="molecule type" value="Genomic_DNA"/>
</dbReference>
<dbReference type="GO" id="GO:0046983">
    <property type="term" value="F:protein dimerization activity"/>
    <property type="evidence" value="ECO:0007669"/>
    <property type="project" value="InterPro"/>
</dbReference>
<dbReference type="Proteomes" id="UP000288716">
    <property type="component" value="Unassembled WGS sequence"/>
</dbReference>
<organism evidence="10 11">
    <name type="scientific">Leptotrombidium deliense</name>
    <dbReference type="NCBI Taxonomy" id="299467"/>
    <lineage>
        <taxon>Eukaryota</taxon>
        <taxon>Metazoa</taxon>
        <taxon>Ecdysozoa</taxon>
        <taxon>Arthropoda</taxon>
        <taxon>Chelicerata</taxon>
        <taxon>Arachnida</taxon>
        <taxon>Acari</taxon>
        <taxon>Acariformes</taxon>
        <taxon>Trombidiformes</taxon>
        <taxon>Prostigmata</taxon>
        <taxon>Anystina</taxon>
        <taxon>Parasitengona</taxon>
        <taxon>Trombiculoidea</taxon>
        <taxon>Trombiculidae</taxon>
        <taxon>Leptotrombidium</taxon>
    </lineage>
</organism>
<evidence type="ECO:0000313" key="10">
    <source>
        <dbReference type="EMBL" id="RWS30917.1"/>
    </source>
</evidence>
<keyword evidence="4" id="KW-0805">Transcription regulation</keyword>
<dbReference type="STRING" id="299467.A0A443STS9"/>
<reference evidence="10 11" key="1">
    <citation type="journal article" date="2018" name="Gigascience">
        <title>Genomes of trombidid mites reveal novel predicted allergens and laterally-transferred genes associated with secondary metabolism.</title>
        <authorList>
            <person name="Dong X."/>
            <person name="Chaisiri K."/>
            <person name="Xia D."/>
            <person name="Armstrong S.D."/>
            <person name="Fang Y."/>
            <person name="Donnelly M.J."/>
            <person name="Kadowaki T."/>
            <person name="McGarry J.W."/>
            <person name="Darby A.C."/>
            <person name="Makepeace B.L."/>
        </authorList>
    </citation>
    <scope>NUCLEOTIDE SEQUENCE [LARGE SCALE GENOMIC DNA]</scope>
    <source>
        <strain evidence="10">UoL-UT</strain>
    </source>
</reference>
<dbReference type="InterPro" id="IPR036638">
    <property type="entry name" value="HLH_DNA-bd_sf"/>
</dbReference>